<dbReference type="AlphaFoldDB" id="A0AAV1B262"/>
<reference evidence="1 2" key="1">
    <citation type="submission" date="2023-01" db="EMBL/GenBank/DDBJ databases">
        <authorList>
            <person name="Kreplak J."/>
        </authorList>
    </citation>
    <scope>NUCLEOTIDE SEQUENCE [LARGE SCALE GENOMIC DNA]</scope>
</reference>
<sequence length="283" mass="32524">MISDINDCKELWKNDVKIHLKWKVTAASKEHFDMVVYDKQGHDIDIVVANIFKKNFNSILSELTRLARCGTTVGDIGKHEIDNKPRSLTPLADVISWKWKRNYLFDVIGVVDEVCYTQSHTGGKKPQVNLELCDLGDNTLNCTLWEAFKIFFEVVHKGNTAKFVFWDREDGIIDPLEFPLSLDAMFGQKFAFKVKWDPKWKISSFVQFIKDNQLITMLEVPRVINQEGEITFPHVPDPATSKANVKRMSLDRPIDSSVHHNSEWDLSSTKVKKITKRGKKSTV</sequence>
<gene>
    <name evidence="1" type="ORF">VFH_VI025920</name>
</gene>
<keyword evidence="2" id="KW-1185">Reference proteome</keyword>
<evidence type="ECO:0000313" key="2">
    <source>
        <dbReference type="Proteomes" id="UP001157006"/>
    </source>
</evidence>
<organism evidence="1 2">
    <name type="scientific">Vicia faba</name>
    <name type="common">Broad bean</name>
    <name type="synonym">Faba vulgaris</name>
    <dbReference type="NCBI Taxonomy" id="3906"/>
    <lineage>
        <taxon>Eukaryota</taxon>
        <taxon>Viridiplantae</taxon>
        <taxon>Streptophyta</taxon>
        <taxon>Embryophyta</taxon>
        <taxon>Tracheophyta</taxon>
        <taxon>Spermatophyta</taxon>
        <taxon>Magnoliopsida</taxon>
        <taxon>eudicotyledons</taxon>
        <taxon>Gunneridae</taxon>
        <taxon>Pentapetalae</taxon>
        <taxon>rosids</taxon>
        <taxon>fabids</taxon>
        <taxon>Fabales</taxon>
        <taxon>Fabaceae</taxon>
        <taxon>Papilionoideae</taxon>
        <taxon>50 kb inversion clade</taxon>
        <taxon>NPAAA clade</taxon>
        <taxon>Hologalegina</taxon>
        <taxon>IRL clade</taxon>
        <taxon>Fabeae</taxon>
        <taxon>Vicia</taxon>
    </lineage>
</organism>
<dbReference type="SUPFAM" id="SSF50249">
    <property type="entry name" value="Nucleic acid-binding proteins"/>
    <property type="match status" value="1"/>
</dbReference>
<accession>A0AAV1B262</accession>
<dbReference type="InterPro" id="IPR012340">
    <property type="entry name" value="NA-bd_OB-fold"/>
</dbReference>
<evidence type="ECO:0008006" key="3">
    <source>
        <dbReference type="Google" id="ProtNLM"/>
    </source>
</evidence>
<dbReference type="Proteomes" id="UP001157006">
    <property type="component" value="Chromosome 6"/>
</dbReference>
<dbReference type="Gene3D" id="2.40.50.140">
    <property type="entry name" value="Nucleic acid-binding proteins"/>
    <property type="match status" value="1"/>
</dbReference>
<evidence type="ECO:0000313" key="1">
    <source>
        <dbReference type="EMBL" id="CAI8616372.1"/>
    </source>
</evidence>
<proteinExistence type="predicted"/>
<name>A0AAV1B262_VICFA</name>
<dbReference type="EMBL" id="OX451741">
    <property type="protein sequence ID" value="CAI8616372.1"/>
    <property type="molecule type" value="Genomic_DNA"/>
</dbReference>
<protein>
    <recommendedName>
        <fullName evidence="3">DUF223 domain-containing protein</fullName>
    </recommendedName>
</protein>